<keyword evidence="1" id="KW-0812">Transmembrane</keyword>
<evidence type="ECO:0000256" key="1">
    <source>
        <dbReference type="SAM" id="Phobius"/>
    </source>
</evidence>
<keyword evidence="3" id="KW-1185">Reference proteome</keyword>
<organism evidence="2 3">
    <name type="scientific">Tepidimonas fonticaldi</name>
    <dbReference type="NCBI Taxonomy" id="1101373"/>
    <lineage>
        <taxon>Bacteria</taxon>
        <taxon>Pseudomonadati</taxon>
        <taxon>Pseudomonadota</taxon>
        <taxon>Betaproteobacteria</taxon>
        <taxon>Burkholderiales</taxon>
        <taxon>Tepidimonas</taxon>
    </lineage>
</organism>
<evidence type="ECO:0000313" key="3">
    <source>
        <dbReference type="Proteomes" id="UP000091969"/>
    </source>
</evidence>
<gene>
    <name evidence="2" type="ORF">A9O67_07325</name>
</gene>
<keyword evidence="1" id="KW-1133">Transmembrane helix</keyword>
<dbReference type="Proteomes" id="UP000091969">
    <property type="component" value="Unassembled WGS sequence"/>
</dbReference>
<reference evidence="2 3" key="1">
    <citation type="submission" date="2016-06" db="EMBL/GenBank/DDBJ databases">
        <title>Genome sequence of Tepidimonas fonticaldi PL17.</title>
        <authorList>
            <person name="Pinnaka A.K."/>
        </authorList>
    </citation>
    <scope>NUCLEOTIDE SEQUENCE [LARGE SCALE GENOMIC DNA]</scope>
    <source>
        <strain evidence="2 3">PL17</strain>
    </source>
</reference>
<dbReference type="EMBL" id="LZDH01000056">
    <property type="protein sequence ID" value="OBS30998.1"/>
    <property type="molecule type" value="Genomic_DNA"/>
</dbReference>
<proteinExistence type="predicted"/>
<feature type="transmembrane region" description="Helical" evidence="1">
    <location>
        <begin position="28"/>
        <end position="45"/>
    </location>
</feature>
<accession>A0A1A6DVX6</accession>
<comment type="caution">
    <text evidence="2">The sequence shown here is derived from an EMBL/GenBank/DDBJ whole genome shotgun (WGS) entry which is preliminary data.</text>
</comment>
<protein>
    <recommendedName>
        <fullName evidence="4">DUF962 domain-containing protein</fullName>
    </recommendedName>
</protein>
<evidence type="ECO:0008006" key="4">
    <source>
        <dbReference type="Google" id="ProtNLM"/>
    </source>
</evidence>
<evidence type="ECO:0000313" key="2">
    <source>
        <dbReference type="EMBL" id="OBS30998.1"/>
    </source>
</evidence>
<name>A0A1A6DVX6_9BURK</name>
<keyword evidence="1" id="KW-0472">Membrane</keyword>
<dbReference type="AlphaFoldDB" id="A0A1A6DVX6"/>
<feature type="transmembrane region" description="Helical" evidence="1">
    <location>
        <begin position="137"/>
        <end position="156"/>
    </location>
</feature>
<sequence length="202" mass="23773">MLQRFLHTLREQRWDDHRYYHQSRINQTLHLISAISFVVAYVWLFQDPATAALIAWGISMVTRQSGHFFFEPKGYDPINQVTHEYKEAVKVGYNLRRKVVLMTVWAASPLLLVWDPTAFGWLEPHEDWRGFWHNVGWLWFAIGVGGLLVRVLQLWVEKDLYTGIVWVTKILTDPFHDIKLYHRAPLYLLRGQLLDPGHPRAG</sequence>